<organism evidence="2">
    <name type="scientific">uncultured Pleomorphomonas sp</name>
    <dbReference type="NCBI Taxonomy" id="442121"/>
    <lineage>
        <taxon>Bacteria</taxon>
        <taxon>Pseudomonadati</taxon>
        <taxon>Pseudomonadota</taxon>
        <taxon>Alphaproteobacteria</taxon>
        <taxon>Hyphomicrobiales</taxon>
        <taxon>Pleomorphomonadaceae</taxon>
        <taxon>Pleomorphomonas</taxon>
        <taxon>environmental samples</taxon>
    </lineage>
</organism>
<reference evidence="2" key="1">
    <citation type="submission" date="2016-08" db="EMBL/GenBank/DDBJ databases">
        <authorList>
            <person name="Seilhamer J.J."/>
        </authorList>
    </citation>
    <scope>NUCLEOTIDE SEQUENCE</scope>
    <source>
        <strain evidence="2">86</strain>
    </source>
</reference>
<proteinExistence type="predicted"/>
<gene>
    <name evidence="2" type="ORF">KL86PLE_40795</name>
</gene>
<name>A0A212LHL4_9HYPH</name>
<protein>
    <submittedName>
        <fullName evidence="2">Uncharacterized protein</fullName>
    </submittedName>
</protein>
<feature type="region of interest" description="Disordered" evidence="1">
    <location>
        <begin position="65"/>
        <end position="96"/>
    </location>
</feature>
<dbReference type="EMBL" id="FMJD01000008">
    <property type="protein sequence ID" value="SCM76990.1"/>
    <property type="molecule type" value="Genomic_DNA"/>
</dbReference>
<dbReference type="AlphaFoldDB" id="A0A212LHL4"/>
<evidence type="ECO:0000313" key="2">
    <source>
        <dbReference type="EMBL" id="SCM76990.1"/>
    </source>
</evidence>
<sequence length="96" mass="10619">MAPRAGRASRRRMDLVARLHRRVFFNFCVRKTSRNLESTKEVTYSFLYDRKATICDGPRLVAAAGKPRSALRDARGLSAGDGNPRRNPGRQSGGAA</sequence>
<accession>A0A212LHL4</accession>
<evidence type="ECO:0000256" key="1">
    <source>
        <dbReference type="SAM" id="MobiDB-lite"/>
    </source>
</evidence>